<accession>A0AAD6WE60</accession>
<protein>
    <submittedName>
        <fullName evidence="1">Uncharacterized protein</fullName>
    </submittedName>
</protein>
<keyword evidence="2" id="KW-1185">Reference proteome</keyword>
<reference evidence="1 2" key="1">
    <citation type="journal article" date="2023" name="Mol. Ecol. Resour.">
        <title>Chromosome-level genome assembly of a triploid poplar Populus alba 'Berolinensis'.</title>
        <authorList>
            <person name="Chen S."/>
            <person name="Yu Y."/>
            <person name="Wang X."/>
            <person name="Wang S."/>
            <person name="Zhang T."/>
            <person name="Zhou Y."/>
            <person name="He R."/>
            <person name="Meng N."/>
            <person name="Wang Y."/>
            <person name="Liu W."/>
            <person name="Liu Z."/>
            <person name="Liu J."/>
            <person name="Guo Q."/>
            <person name="Huang H."/>
            <person name="Sederoff R.R."/>
            <person name="Wang G."/>
            <person name="Qu G."/>
            <person name="Chen S."/>
        </authorList>
    </citation>
    <scope>NUCLEOTIDE SEQUENCE [LARGE SCALE GENOMIC DNA]</scope>
    <source>
        <strain evidence="1">SC-2020</strain>
    </source>
</reference>
<dbReference type="EMBL" id="JAQIZT010000001">
    <property type="protein sequence ID" value="KAJ7009425.1"/>
    <property type="molecule type" value="Genomic_DNA"/>
</dbReference>
<comment type="caution">
    <text evidence="1">The sequence shown here is derived from an EMBL/GenBank/DDBJ whole genome shotgun (WGS) entry which is preliminary data.</text>
</comment>
<gene>
    <name evidence="1" type="ORF">NC653_000185</name>
</gene>
<sequence>MRFPTPSFTTPKISPKISSLRPVSFTSQLTTELSQPRITNTAATPLQNKNAESEVSSSLSSIFIFGFLDEKFHCCCIALNNSLNLFFFQSGEANDESFELLNALLLFWVSVLMI</sequence>
<evidence type="ECO:0000313" key="1">
    <source>
        <dbReference type="EMBL" id="KAJ7009425.1"/>
    </source>
</evidence>
<dbReference type="Proteomes" id="UP001164929">
    <property type="component" value="Chromosome 1"/>
</dbReference>
<name>A0AAD6WE60_9ROSI</name>
<organism evidence="1 2">
    <name type="scientific">Populus alba x Populus x berolinensis</name>
    <dbReference type="NCBI Taxonomy" id="444605"/>
    <lineage>
        <taxon>Eukaryota</taxon>
        <taxon>Viridiplantae</taxon>
        <taxon>Streptophyta</taxon>
        <taxon>Embryophyta</taxon>
        <taxon>Tracheophyta</taxon>
        <taxon>Spermatophyta</taxon>
        <taxon>Magnoliopsida</taxon>
        <taxon>eudicotyledons</taxon>
        <taxon>Gunneridae</taxon>
        <taxon>Pentapetalae</taxon>
        <taxon>rosids</taxon>
        <taxon>fabids</taxon>
        <taxon>Malpighiales</taxon>
        <taxon>Salicaceae</taxon>
        <taxon>Saliceae</taxon>
        <taxon>Populus</taxon>
    </lineage>
</organism>
<dbReference type="AlphaFoldDB" id="A0AAD6WE60"/>
<evidence type="ECO:0000313" key="2">
    <source>
        <dbReference type="Proteomes" id="UP001164929"/>
    </source>
</evidence>
<proteinExistence type="predicted"/>